<evidence type="ECO:0000313" key="4">
    <source>
        <dbReference type="Proteomes" id="UP001321473"/>
    </source>
</evidence>
<feature type="region of interest" description="Disordered" evidence="1">
    <location>
        <begin position="49"/>
        <end position="74"/>
    </location>
</feature>
<keyword evidence="4" id="KW-1185">Reference proteome</keyword>
<evidence type="ECO:0000256" key="1">
    <source>
        <dbReference type="SAM" id="MobiDB-lite"/>
    </source>
</evidence>
<accession>A0AAQ4EUV8</accession>
<evidence type="ECO:0000313" key="3">
    <source>
        <dbReference type="EMBL" id="KAK8778586.1"/>
    </source>
</evidence>
<sequence>MFTAKHFPLVVFVFFFCEATATIIVIDSFCASHSRLTDYPLRGRGCGAEHSLPQPSASSRAASKAVTGKTLLPQ</sequence>
<proteinExistence type="predicted"/>
<dbReference type="AlphaFoldDB" id="A0AAQ4EUV8"/>
<comment type="caution">
    <text evidence="3">The sequence shown here is derived from an EMBL/GenBank/DDBJ whole genome shotgun (WGS) entry which is preliminary data.</text>
</comment>
<dbReference type="EMBL" id="JARKHS020010596">
    <property type="protein sequence ID" value="KAK8778586.1"/>
    <property type="molecule type" value="Genomic_DNA"/>
</dbReference>
<evidence type="ECO:0008006" key="5">
    <source>
        <dbReference type="Google" id="ProtNLM"/>
    </source>
</evidence>
<feature type="chain" id="PRO_5042927808" description="Secreted protein" evidence="2">
    <location>
        <begin position="22"/>
        <end position="74"/>
    </location>
</feature>
<dbReference type="Proteomes" id="UP001321473">
    <property type="component" value="Unassembled WGS sequence"/>
</dbReference>
<protein>
    <recommendedName>
        <fullName evidence="5">Secreted protein</fullName>
    </recommendedName>
</protein>
<name>A0AAQ4EUV8_AMBAM</name>
<reference evidence="3 4" key="1">
    <citation type="journal article" date="2023" name="Arcadia Sci">
        <title>De novo assembly of a long-read Amblyomma americanum tick genome.</title>
        <authorList>
            <person name="Chou S."/>
            <person name="Poskanzer K.E."/>
            <person name="Rollins M."/>
            <person name="Thuy-Boun P.S."/>
        </authorList>
    </citation>
    <scope>NUCLEOTIDE SEQUENCE [LARGE SCALE GENOMIC DNA]</scope>
    <source>
        <strain evidence="3">F_SG_1</strain>
        <tissue evidence="3">Salivary glands</tissue>
    </source>
</reference>
<keyword evidence="2" id="KW-0732">Signal</keyword>
<feature type="signal peptide" evidence="2">
    <location>
        <begin position="1"/>
        <end position="21"/>
    </location>
</feature>
<organism evidence="3 4">
    <name type="scientific">Amblyomma americanum</name>
    <name type="common">Lone star tick</name>
    <dbReference type="NCBI Taxonomy" id="6943"/>
    <lineage>
        <taxon>Eukaryota</taxon>
        <taxon>Metazoa</taxon>
        <taxon>Ecdysozoa</taxon>
        <taxon>Arthropoda</taxon>
        <taxon>Chelicerata</taxon>
        <taxon>Arachnida</taxon>
        <taxon>Acari</taxon>
        <taxon>Parasitiformes</taxon>
        <taxon>Ixodida</taxon>
        <taxon>Ixodoidea</taxon>
        <taxon>Ixodidae</taxon>
        <taxon>Amblyomminae</taxon>
        <taxon>Amblyomma</taxon>
    </lineage>
</organism>
<evidence type="ECO:0000256" key="2">
    <source>
        <dbReference type="SAM" id="SignalP"/>
    </source>
</evidence>
<gene>
    <name evidence="3" type="ORF">V5799_020074</name>
</gene>